<dbReference type="InterPro" id="IPR013022">
    <property type="entry name" value="Xyl_isomerase-like_TIM-brl"/>
</dbReference>
<dbReference type="STRING" id="670154.SAMN04488002_1628"/>
<dbReference type="AlphaFoldDB" id="A0A1I6GKU0"/>
<dbReference type="EMBL" id="FOYO01000001">
    <property type="protein sequence ID" value="SFR42749.1"/>
    <property type="molecule type" value="Genomic_DNA"/>
</dbReference>
<dbReference type="Pfam" id="PF01261">
    <property type="entry name" value="AP_endonuc_2"/>
    <property type="match status" value="1"/>
</dbReference>
<evidence type="ECO:0000313" key="3">
    <source>
        <dbReference type="Proteomes" id="UP000199658"/>
    </source>
</evidence>
<dbReference type="Gene3D" id="3.20.20.150">
    <property type="entry name" value="Divalent-metal-dependent TIM barrel enzymes"/>
    <property type="match status" value="1"/>
</dbReference>
<dbReference type="RefSeq" id="WP_090214924.1">
    <property type="nucleotide sequence ID" value="NZ_FOYO01000001.1"/>
</dbReference>
<dbReference type="InterPro" id="IPR050312">
    <property type="entry name" value="IolE/XylAMocC-like"/>
</dbReference>
<keyword evidence="2" id="KW-0413">Isomerase</keyword>
<dbReference type="Proteomes" id="UP000199658">
    <property type="component" value="Unassembled WGS sequence"/>
</dbReference>
<gene>
    <name evidence="2" type="ORF">SAMN04488002_1628</name>
</gene>
<dbReference type="SUPFAM" id="SSF51658">
    <property type="entry name" value="Xylose isomerase-like"/>
    <property type="match status" value="1"/>
</dbReference>
<name>A0A1I6GKU0_9RHOB</name>
<protein>
    <submittedName>
        <fullName evidence="2">Sugar phosphate isomerase/epimerase</fullName>
    </submittedName>
</protein>
<evidence type="ECO:0000259" key="1">
    <source>
        <dbReference type="Pfam" id="PF01261"/>
    </source>
</evidence>
<reference evidence="3" key="1">
    <citation type="submission" date="2016-10" db="EMBL/GenBank/DDBJ databases">
        <authorList>
            <person name="Varghese N."/>
            <person name="Submissions S."/>
        </authorList>
    </citation>
    <scope>NUCLEOTIDE SEQUENCE [LARGE SCALE GENOMIC DNA]</scope>
    <source>
        <strain evidence="3">DSM 26921</strain>
    </source>
</reference>
<proteinExistence type="predicted"/>
<dbReference type="PANTHER" id="PTHR12110:SF41">
    <property type="entry name" value="INOSOSE DEHYDRATASE"/>
    <property type="match status" value="1"/>
</dbReference>
<organism evidence="2 3">
    <name type="scientific">Litoreibacter janthinus</name>
    <dbReference type="NCBI Taxonomy" id="670154"/>
    <lineage>
        <taxon>Bacteria</taxon>
        <taxon>Pseudomonadati</taxon>
        <taxon>Pseudomonadota</taxon>
        <taxon>Alphaproteobacteria</taxon>
        <taxon>Rhodobacterales</taxon>
        <taxon>Roseobacteraceae</taxon>
        <taxon>Litoreibacter</taxon>
    </lineage>
</organism>
<dbReference type="PANTHER" id="PTHR12110">
    <property type="entry name" value="HYDROXYPYRUVATE ISOMERASE"/>
    <property type="match status" value="1"/>
</dbReference>
<evidence type="ECO:0000313" key="2">
    <source>
        <dbReference type="EMBL" id="SFR42749.1"/>
    </source>
</evidence>
<keyword evidence="3" id="KW-1185">Reference proteome</keyword>
<dbReference type="GO" id="GO:0016853">
    <property type="term" value="F:isomerase activity"/>
    <property type="evidence" value="ECO:0007669"/>
    <property type="project" value="UniProtKB-KW"/>
</dbReference>
<accession>A0A1I6GKU0</accession>
<dbReference type="OrthoDB" id="9779184at2"/>
<dbReference type="InterPro" id="IPR036237">
    <property type="entry name" value="Xyl_isomerase-like_sf"/>
</dbReference>
<sequence>MKLGVICDGISRDLSHAIDVMDEFGLDHAELQFVGDHEVGDHSAAEIKEIDRLLRGRGKPVSCLSRHIFAGMTAANTPGDALHTKHMDALHRVIEMAHVVGSPLVRIMTPKKEQILWGAHGAETWNVAHGAWDAMLPLIAPAVDAARDAGLRLVVETGNGTMVNSNYTARRLIDELDAQDALSVLWDPGNNCWCHELAYPDGYEETRGGYLGHIHIKDVFVDTPRAFLTVKRMGEGQLGPLFAPIAQALKNDGYSGVISLESVYHPGDGDFEAGFRQCAPLFKQLFG</sequence>
<feature type="domain" description="Xylose isomerase-like TIM barrel" evidence="1">
    <location>
        <begin position="21"/>
        <end position="270"/>
    </location>
</feature>